<dbReference type="AlphaFoldDB" id="A0A089LTW5"/>
<keyword evidence="2" id="KW-1185">Reference proteome</keyword>
<name>A0A089LTW5_9BACL</name>
<evidence type="ECO:0000313" key="2">
    <source>
        <dbReference type="Proteomes" id="UP000029507"/>
    </source>
</evidence>
<dbReference type="HOGENOM" id="CLU_2082538_0_0_9"/>
<dbReference type="STRING" id="169760.PSTEL_19380"/>
<accession>A0A089LTW5</accession>
<gene>
    <name evidence="1" type="ORF">PSTEL_19380</name>
</gene>
<dbReference type="KEGG" id="pste:PSTEL_19380"/>
<evidence type="ECO:0000313" key="1">
    <source>
        <dbReference type="EMBL" id="AIQ64946.1"/>
    </source>
</evidence>
<sequence length="117" mass="12289">MQGAALLAHSPGGDCARGLSCAVRLRAPLPRAQLAPRESCPCGVRGSGAIVERPLAASGPTANVTQTPPLPRISTNFPGVQRAEPLESPESFPWKLSSKAYAWQGGLRGIDFIKELT</sequence>
<proteinExistence type="predicted"/>
<protein>
    <submittedName>
        <fullName evidence="1">Uncharacterized protein</fullName>
    </submittedName>
</protein>
<reference evidence="1 2" key="1">
    <citation type="submission" date="2014-08" db="EMBL/GenBank/DDBJ databases">
        <title>Comparative genomics of the Paenibacillus odorifer group.</title>
        <authorList>
            <person name="den Bakker H.C."/>
            <person name="Tsai Y.-C."/>
            <person name="Martin N."/>
            <person name="Korlach J."/>
            <person name="Wiedmann M."/>
        </authorList>
    </citation>
    <scope>NUCLEOTIDE SEQUENCE [LARGE SCALE GENOMIC DNA]</scope>
    <source>
        <strain evidence="1 2">DSM 14472</strain>
    </source>
</reference>
<dbReference type="Proteomes" id="UP000029507">
    <property type="component" value="Chromosome"/>
</dbReference>
<organism evidence="1 2">
    <name type="scientific">Paenibacillus stellifer</name>
    <dbReference type="NCBI Taxonomy" id="169760"/>
    <lineage>
        <taxon>Bacteria</taxon>
        <taxon>Bacillati</taxon>
        <taxon>Bacillota</taxon>
        <taxon>Bacilli</taxon>
        <taxon>Bacillales</taxon>
        <taxon>Paenibacillaceae</taxon>
        <taxon>Paenibacillus</taxon>
    </lineage>
</organism>
<dbReference type="EMBL" id="CP009286">
    <property type="protein sequence ID" value="AIQ64946.1"/>
    <property type="molecule type" value="Genomic_DNA"/>
</dbReference>